<keyword evidence="1" id="KW-0812">Transmembrane</keyword>
<dbReference type="EMBL" id="CP064786">
    <property type="protein sequence ID" value="QSG02531.1"/>
    <property type="molecule type" value="Genomic_DNA"/>
</dbReference>
<proteinExistence type="predicted"/>
<dbReference type="AlphaFoldDB" id="A0A897MQB8"/>
<keyword evidence="1" id="KW-0472">Membrane</keyword>
<reference evidence="2" key="1">
    <citation type="submission" date="2020-11" db="EMBL/GenBank/DDBJ databases">
        <title>Carbohydrate-dependent, anaerobic sulfur respiration: A novel catabolism in halophilic archaea.</title>
        <authorList>
            <person name="Sorokin D.Y."/>
            <person name="Messina E."/>
            <person name="Smedile F."/>
            <person name="La Cono V."/>
            <person name="Hallsworth J.E."/>
            <person name="Yakimov M.M."/>
        </authorList>
    </citation>
    <scope>NUCLEOTIDE SEQUENCE</scope>
    <source>
        <strain evidence="2">AArc-S</strain>
    </source>
</reference>
<feature type="transmembrane region" description="Helical" evidence="1">
    <location>
        <begin position="95"/>
        <end position="116"/>
    </location>
</feature>
<dbReference type="KEGG" id="hara:AArcS_1314"/>
<dbReference type="RefSeq" id="WP_238479677.1">
    <property type="nucleotide sequence ID" value="NZ_CP064786.1"/>
</dbReference>
<evidence type="ECO:0000313" key="3">
    <source>
        <dbReference type="Proteomes" id="UP000663586"/>
    </source>
</evidence>
<feature type="transmembrane region" description="Helical" evidence="1">
    <location>
        <begin position="61"/>
        <end position="83"/>
    </location>
</feature>
<keyword evidence="3" id="KW-1185">Reference proteome</keyword>
<gene>
    <name evidence="2" type="ORF">AArcS_1314</name>
</gene>
<sequence>MMIRSLTIILVMSNAAANFLYSAGVAQVWGMGPETGIDREVSRGQDAAEAIGSGPLGLIDAIGGATLAAVDALTGFFSIIFAAPTLVLNMGVPEFIVIFAFAPLYIAAAFDLISVLRGMQIS</sequence>
<accession>A0A897MQB8</accession>
<keyword evidence="1" id="KW-1133">Transmembrane helix</keyword>
<dbReference type="GeneID" id="70684696"/>
<name>A0A897MQB8_9EURY</name>
<evidence type="ECO:0000313" key="2">
    <source>
        <dbReference type="EMBL" id="QSG02531.1"/>
    </source>
</evidence>
<evidence type="ECO:0000256" key="1">
    <source>
        <dbReference type="SAM" id="Phobius"/>
    </source>
</evidence>
<dbReference type="Proteomes" id="UP000663586">
    <property type="component" value="Chromosome"/>
</dbReference>
<organism evidence="2 3">
    <name type="scientific">Natranaeroarchaeum sulfidigenes</name>
    <dbReference type="NCBI Taxonomy" id="2784880"/>
    <lineage>
        <taxon>Archaea</taxon>
        <taxon>Methanobacteriati</taxon>
        <taxon>Methanobacteriota</taxon>
        <taxon>Stenosarchaea group</taxon>
        <taxon>Halobacteria</taxon>
        <taxon>Halobacteriales</taxon>
        <taxon>Natronoarchaeaceae</taxon>
        <taxon>Natranaeroarchaeum</taxon>
    </lineage>
</organism>
<protein>
    <submittedName>
        <fullName evidence="2">Uncharacterized protein</fullName>
    </submittedName>
</protein>